<feature type="domain" description="HhH-GPD" evidence="14">
    <location>
        <begin position="39"/>
        <end position="191"/>
    </location>
</feature>
<dbReference type="AlphaFoldDB" id="A0A846RV43"/>
<dbReference type="FunFam" id="1.10.340.30:FF:000003">
    <property type="entry name" value="A/G-specific adenine glycosylase"/>
    <property type="match status" value="1"/>
</dbReference>
<evidence type="ECO:0000259" key="14">
    <source>
        <dbReference type="SMART" id="SM00478"/>
    </source>
</evidence>
<dbReference type="SUPFAM" id="SSF48150">
    <property type="entry name" value="DNA-glycosylase"/>
    <property type="match status" value="1"/>
</dbReference>
<dbReference type="Gene3D" id="1.10.340.30">
    <property type="entry name" value="Hypothetical protein, domain 2"/>
    <property type="match status" value="1"/>
</dbReference>
<dbReference type="RefSeq" id="WP_167995633.1">
    <property type="nucleotide sequence ID" value="NZ_JAATJL010000001.1"/>
</dbReference>
<dbReference type="GO" id="GO:0051539">
    <property type="term" value="F:4 iron, 4 sulfur cluster binding"/>
    <property type="evidence" value="ECO:0007669"/>
    <property type="project" value="UniProtKB-KW"/>
</dbReference>
<dbReference type="GO" id="GO:0000701">
    <property type="term" value="F:purine-specific mismatch base pair DNA N-glycosylase activity"/>
    <property type="evidence" value="ECO:0007669"/>
    <property type="project" value="UniProtKB-EC"/>
</dbReference>
<dbReference type="Pfam" id="PF00633">
    <property type="entry name" value="HHH"/>
    <property type="match status" value="1"/>
</dbReference>
<dbReference type="Gene3D" id="1.10.1670.10">
    <property type="entry name" value="Helix-hairpin-Helix base-excision DNA repair enzymes (C-terminal)"/>
    <property type="match status" value="1"/>
</dbReference>
<evidence type="ECO:0000256" key="5">
    <source>
        <dbReference type="ARBA" id="ARBA00022023"/>
    </source>
</evidence>
<keyword evidence="12" id="KW-0234">DNA repair</keyword>
<keyword evidence="6" id="KW-0004">4Fe-4S</keyword>
<dbReference type="Pfam" id="PF00730">
    <property type="entry name" value="HhH-GPD"/>
    <property type="match status" value="1"/>
</dbReference>
<name>A0A846RV43_9MICC</name>
<keyword evidence="8" id="KW-0227">DNA damage</keyword>
<dbReference type="GO" id="GO:0035485">
    <property type="term" value="F:adenine/guanine mispair binding"/>
    <property type="evidence" value="ECO:0007669"/>
    <property type="project" value="TreeGrafter"/>
</dbReference>
<evidence type="ECO:0000256" key="9">
    <source>
        <dbReference type="ARBA" id="ARBA00022801"/>
    </source>
</evidence>
<evidence type="ECO:0000256" key="13">
    <source>
        <dbReference type="ARBA" id="ARBA00023295"/>
    </source>
</evidence>
<evidence type="ECO:0000256" key="12">
    <source>
        <dbReference type="ARBA" id="ARBA00023204"/>
    </source>
</evidence>
<keyword evidence="7" id="KW-0479">Metal-binding</keyword>
<dbReference type="Pfam" id="PF10576">
    <property type="entry name" value="EndIII_4Fe-2S"/>
    <property type="match status" value="1"/>
</dbReference>
<dbReference type="PANTHER" id="PTHR42944">
    <property type="entry name" value="ADENINE DNA GLYCOSYLASE"/>
    <property type="match status" value="1"/>
</dbReference>
<dbReference type="GO" id="GO:0032357">
    <property type="term" value="F:oxidized purine DNA binding"/>
    <property type="evidence" value="ECO:0007669"/>
    <property type="project" value="TreeGrafter"/>
</dbReference>
<evidence type="ECO:0000256" key="4">
    <source>
        <dbReference type="ARBA" id="ARBA00012045"/>
    </source>
</evidence>
<evidence type="ECO:0000256" key="10">
    <source>
        <dbReference type="ARBA" id="ARBA00023004"/>
    </source>
</evidence>
<dbReference type="InterPro" id="IPR023170">
    <property type="entry name" value="HhH_base_excis_C"/>
</dbReference>
<evidence type="ECO:0000313" key="16">
    <source>
        <dbReference type="Proteomes" id="UP000547458"/>
    </source>
</evidence>
<proteinExistence type="inferred from homology"/>
<gene>
    <name evidence="15" type="ORF">BJ994_003448</name>
</gene>
<evidence type="ECO:0000256" key="3">
    <source>
        <dbReference type="ARBA" id="ARBA00008343"/>
    </source>
</evidence>
<dbReference type="GO" id="GO:0034039">
    <property type="term" value="F:8-oxo-7,8-dihydroguanine DNA N-glycosylase activity"/>
    <property type="evidence" value="ECO:0007669"/>
    <property type="project" value="TreeGrafter"/>
</dbReference>
<dbReference type="EMBL" id="JAATJL010000001">
    <property type="protein sequence ID" value="NJC24372.1"/>
    <property type="molecule type" value="Genomic_DNA"/>
</dbReference>
<evidence type="ECO:0000313" key="15">
    <source>
        <dbReference type="EMBL" id="NJC24372.1"/>
    </source>
</evidence>
<evidence type="ECO:0000256" key="2">
    <source>
        <dbReference type="ARBA" id="ARBA00001966"/>
    </source>
</evidence>
<dbReference type="PANTHER" id="PTHR42944:SF1">
    <property type="entry name" value="ADENINE DNA GLYCOSYLASE"/>
    <property type="match status" value="1"/>
</dbReference>
<keyword evidence="11" id="KW-0411">Iron-sulfur</keyword>
<dbReference type="InterPro" id="IPR000445">
    <property type="entry name" value="HhH_motif"/>
</dbReference>
<evidence type="ECO:0000256" key="8">
    <source>
        <dbReference type="ARBA" id="ARBA00022763"/>
    </source>
</evidence>
<dbReference type="GO" id="GO:0006298">
    <property type="term" value="P:mismatch repair"/>
    <property type="evidence" value="ECO:0007669"/>
    <property type="project" value="TreeGrafter"/>
</dbReference>
<dbReference type="EC" id="3.2.2.31" evidence="4"/>
<keyword evidence="13 15" id="KW-0326">Glycosidase</keyword>
<reference evidence="15 16" key="1">
    <citation type="submission" date="2020-03" db="EMBL/GenBank/DDBJ databases">
        <title>Sequencing the genomes of 1000 actinobacteria strains.</title>
        <authorList>
            <person name="Klenk H.-P."/>
        </authorList>
    </citation>
    <scope>NUCLEOTIDE SEQUENCE [LARGE SCALE GENOMIC DNA]</scope>
    <source>
        <strain evidence="15 16">DSM 16403</strain>
    </source>
</reference>
<keyword evidence="10" id="KW-0408">Iron</keyword>
<dbReference type="Proteomes" id="UP000547458">
    <property type="component" value="Unassembled WGS sequence"/>
</dbReference>
<evidence type="ECO:0000256" key="11">
    <source>
        <dbReference type="ARBA" id="ARBA00023014"/>
    </source>
</evidence>
<keyword evidence="9 15" id="KW-0378">Hydrolase</keyword>
<dbReference type="PROSITE" id="PS01155">
    <property type="entry name" value="ENDONUCLEASE_III_2"/>
    <property type="match status" value="1"/>
</dbReference>
<comment type="catalytic activity">
    <reaction evidence="1">
        <text>Hydrolyzes free adenine bases from 7,8-dihydro-8-oxoguanine:adenine mismatched double-stranded DNA, leaving an apurinic site.</text>
        <dbReference type="EC" id="3.2.2.31"/>
    </reaction>
</comment>
<dbReference type="InterPro" id="IPR044298">
    <property type="entry name" value="MIG/MutY"/>
</dbReference>
<protein>
    <recommendedName>
        <fullName evidence="5">Adenine DNA glycosylase</fullName>
        <ecNumber evidence="4">3.2.2.31</ecNumber>
    </recommendedName>
</protein>
<dbReference type="SMART" id="SM00525">
    <property type="entry name" value="FES"/>
    <property type="match status" value="1"/>
</dbReference>
<comment type="caution">
    <text evidence="15">The sequence shown here is derived from an EMBL/GenBank/DDBJ whole genome shotgun (WGS) entry which is preliminary data.</text>
</comment>
<dbReference type="InterPro" id="IPR004036">
    <property type="entry name" value="Endonuclease-III-like_CS2"/>
</dbReference>
<evidence type="ECO:0000256" key="1">
    <source>
        <dbReference type="ARBA" id="ARBA00000843"/>
    </source>
</evidence>
<evidence type="ECO:0000256" key="7">
    <source>
        <dbReference type="ARBA" id="ARBA00022723"/>
    </source>
</evidence>
<comment type="cofactor">
    <cofactor evidence="2">
        <name>[4Fe-4S] cluster</name>
        <dbReference type="ChEBI" id="CHEBI:49883"/>
    </cofactor>
</comment>
<dbReference type="InterPro" id="IPR003651">
    <property type="entry name" value="Endonuclease3_FeS-loop_motif"/>
</dbReference>
<evidence type="ECO:0000256" key="6">
    <source>
        <dbReference type="ARBA" id="ARBA00022485"/>
    </source>
</evidence>
<keyword evidence="16" id="KW-1185">Reference proteome</keyword>
<dbReference type="InterPro" id="IPR003265">
    <property type="entry name" value="HhH-GPD_domain"/>
</dbReference>
<dbReference type="InterPro" id="IPR011257">
    <property type="entry name" value="DNA_glycosylase"/>
</dbReference>
<accession>A0A846RV43</accession>
<dbReference type="CDD" id="cd00056">
    <property type="entry name" value="ENDO3c"/>
    <property type="match status" value="1"/>
</dbReference>
<dbReference type="GO" id="GO:0046872">
    <property type="term" value="F:metal ion binding"/>
    <property type="evidence" value="ECO:0007669"/>
    <property type="project" value="UniProtKB-KW"/>
</dbReference>
<dbReference type="SMART" id="SM00478">
    <property type="entry name" value="ENDO3c"/>
    <property type="match status" value="1"/>
</dbReference>
<dbReference type="GO" id="GO:0006284">
    <property type="term" value="P:base-excision repair"/>
    <property type="evidence" value="ECO:0007669"/>
    <property type="project" value="InterPro"/>
</dbReference>
<organism evidence="15 16">
    <name type="scientific">Arthrobacter pigmenti</name>
    <dbReference type="NCBI Taxonomy" id="271432"/>
    <lineage>
        <taxon>Bacteria</taxon>
        <taxon>Bacillati</taxon>
        <taxon>Actinomycetota</taxon>
        <taxon>Actinomycetes</taxon>
        <taxon>Micrococcales</taxon>
        <taxon>Micrococcaceae</taxon>
        <taxon>Arthrobacter</taxon>
    </lineage>
</organism>
<comment type="similarity">
    <text evidence="3">Belongs to the Nth/MutY family.</text>
</comment>
<sequence length="307" mass="33711">MDTAELHHSLSDWFDGAARDLPWRLPGRTPWGVLVSEFMLQQTPVSRVLPVWTEWMKRWPTPPDLAAAPAGDALRHWGRLGYPRRALRLHAAATAVVVRHEGEVPDRYDELLALPGVGTYTAAAVAAFAFGRRETVVDTNIRRVHARLIGGDALPAPSLTAAETRRATELLPEDEAASVRWNVAVMELGALVCTARTPACAQCPVLDRCAWVAAGRPAPTYVPKGQPWAGTDRQVRGAIMHVLRHSEHPIPRHLVHERPVDLAHGISAEFQKLYTLNAPFEQLERALNGLLADGLAEETVQGVRLPG</sequence>